<sequence>MAESYMNGASVKGWPTGGRFQAWDATAYGISKDKPNGQSNKDGLIAKIEAIAPPTMQNTGDAFREATTKANEFIETAQTAATIVGSKTGFPRGTATIVGSKTGFPRGMFQRRQANAMNGDREGC</sequence>
<dbReference type="AlphaFoldDB" id="A0AAV9CTM2"/>
<reference evidence="1" key="1">
    <citation type="journal article" date="2023" name="Nat. Commun.">
        <title>Diploid and tetraploid genomes of Acorus and the evolution of monocots.</title>
        <authorList>
            <person name="Ma L."/>
            <person name="Liu K.W."/>
            <person name="Li Z."/>
            <person name="Hsiao Y.Y."/>
            <person name="Qi Y."/>
            <person name="Fu T."/>
            <person name="Tang G.D."/>
            <person name="Zhang D."/>
            <person name="Sun W.H."/>
            <person name="Liu D.K."/>
            <person name="Li Y."/>
            <person name="Chen G.Z."/>
            <person name="Liu X.D."/>
            <person name="Liao X.Y."/>
            <person name="Jiang Y.T."/>
            <person name="Yu X."/>
            <person name="Hao Y."/>
            <person name="Huang J."/>
            <person name="Zhao X.W."/>
            <person name="Ke S."/>
            <person name="Chen Y.Y."/>
            <person name="Wu W.L."/>
            <person name="Hsu J.L."/>
            <person name="Lin Y.F."/>
            <person name="Huang M.D."/>
            <person name="Li C.Y."/>
            <person name="Huang L."/>
            <person name="Wang Z.W."/>
            <person name="Zhao X."/>
            <person name="Zhong W.Y."/>
            <person name="Peng D.H."/>
            <person name="Ahmad S."/>
            <person name="Lan S."/>
            <person name="Zhang J.S."/>
            <person name="Tsai W.C."/>
            <person name="Van de Peer Y."/>
            <person name="Liu Z.J."/>
        </authorList>
    </citation>
    <scope>NUCLEOTIDE SEQUENCE</scope>
    <source>
        <strain evidence="1">CP</strain>
    </source>
</reference>
<protein>
    <submittedName>
        <fullName evidence="1">Uncharacterized protein</fullName>
    </submittedName>
</protein>
<accession>A0AAV9CTM2</accession>
<gene>
    <name evidence="1" type="ORF">QJS10_CPB17g01430</name>
</gene>
<proteinExistence type="predicted"/>
<dbReference type="EMBL" id="JAUJYO010000017">
    <property type="protein sequence ID" value="KAK1292536.1"/>
    <property type="molecule type" value="Genomic_DNA"/>
</dbReference>
<organism evidence="1 2">
    <name type="scientific">Acorus calamus</name>
    <name type="common">Sweet flag</name>
    <dbReference type="NCBI Taxonomy" id="4465"/>
    <lineage>
        <taxon>Eukaryota</taxon>
        <taxon>Viridiplantae</taxon>
        <taxon>Streptophyta</taxon>
        <taxon>Embryophyta</taxon>
        <taxon>Tracheophyta</taxon>
        <taxon>Spermatophyta</taxon>
        <taxon>Magnoliopsida</taxon>
        <taxon>Liliopsida</taxon>
        <taxon>Acoraceae</taxon>
        <taxon>Acorus</taxon>
    </lineage>
</organism>
<evidence type="ECO:0000313" key="1">
    <source>
        <dbReference type="EMBL" id="KAK1292536.1"/>
    </source>
</evidence>
<name>A0AAV9CTM2_ACOCL</name>
<reference evidence="1" key="2">
    <citation type="submission" date="2023-06" db="EMBL/GenBank/DDBJ databases">
        <authorList>
            <person name="Ma L."/>
            <person name="Liu K.-W."/>
            <person name="Li Z."/>
            <person name="Hsiao Y.-Y."/>
            <person name="Qi Y."/>
            <person name="Fu T."/>
            <person name="Tang G."/>
            <person name="Zhang D."/>
            <person name="Sun W.-H."/>
            <person name="Liu D.-K."/>
            <person name="Li Y."/>
            <person name="Chen G.-Z."/>
            <person name="Liu X.-D."/>
            <person name="Liao X.-Y."/>
            <person name="Jiang Y.-T."/>
            <person name="Yu X."/>
            <person name="Hao Y."/>
            <person name="Huang J."/>
            <person name="Zhao X.-W."/>
            <person name="Ke S."/>
            <person name="Chen Y.-Y."/>
            <person name="Wu W.-L."/>
            <person name="Hsu J.-L."/>
            <person name="Lin Y.-F."/>
            <person name="Huang M.-D."/>
            <person name="Li C.-Y."/>
            <person name="Huang L."/>
            <person name="Wang Z.-W."/>
            <person name="Zhao X."/>
            <person name="Zhong W.-Y."/>
            <person name="Peng D.-H."/>
            <person name="Ahmad S."/>
            <person name="Lan S."/>
            <person name="Zhang J.-S."/>
            <person name="Tsai W.-C."/>
            <person name="Van De Peer Y."/>
            <person name="Liu Z.-J."/>
        </authorList>
    </citation>
    <scope>NUCLEOTIDE SEQUENCE</scope>
    <source>
        <strain evidence="1">CP</strain>
        <tissue evidence="1">Leaves</tissue>
    </source>
</reference>
<evidence type="ECO:0000313" key="2">
    <source>
        <dbReference type="Proteomes" id="UP001180020"/>
    </source>
</evidence>
<comment type="caution">
    <text evidence="1">The sequence shown here is derived from an EMBL/GenBank/DDBJ whole genome shotgun (WGS) entry which is preliminary data.</text>
</comment>
<keyword evidence="2" id="KW-1185">Reference proteome</keyword>
<dbReference type="Proteomes" id="UP001180020">
    <property type="component" value="Unassembled WGS sequence"/>
</dbReference>